<dbReference type="HOGENOM" id="CLU_028840_6_0_1"/>
<name>E3N3G3_CAERE</name>
<dbReference type="AlphaFoldDB" id="E3N3G3"/>
<evidence type="ECO:0000313" key="3">
    <source>
        <dbReference type="Proteomes" id="UP000008281"/>
    </source>
</evidence>
<dbReference type="eggNOG" id="ENOG502RT6G">
    <property type="taxonomic scope" value="Eukaryota"/>
</dbReference>
<organism evidence="3">
    <name type="scientific">Caenorhabditis remanei</name>
    <name type="common">Caenorhabditis vulgaris</name>
    <dbReference type="NCBI Taxonomy" id="31234"/>
    <lineage>
        <taxon>Eukaryota</taxon>
        <taxon>Metazoa</taxon>
        <taxon>Ecdysozoa</taxon>
        <taxon>Nematoda</taxon>
        <taxon>Chromadorea</taxon>
        <taxon>Rhabditida</taxon>
        <taxon>Rhabditina</taxon>
        <taxon>Rhabditomorpha</taxon>
        <taxon>Rhabditoidea</taxon>
        <taxon>Rhabditidae</taxon>
        <taxon>Peloderinae</taxon>
        <taxon>Caenorhabditis</taxon>
    </lineage>
</organism>
<reference evidence="2" key="1">
    <citation type="submission" date="2007-07" db="EMBL/GenBank/DDBJ databases">
        <title>PCAP assembly of the Caenorhabditis remanei genome.</title>
        <authorList>
            <consortium name="The Caenorhabditis remanei Sequencing Consortium"/>
            <person name="Wilson R.K."/>
        </authorList>
    </citation>
    <scope>NUCLEOTIDE SEQUENCE [LARGE SCALE GENOMIC DNA]</scope>
    <source>
        <strain evidence="2">PB4641</strain>
    </source>
</reference>
<sequence length="314" mass="36169">MPPFPLLRLPRLGPGSRVFKSLSIGEKIKLSFCSKRISTQINNARLYCQKVMVHVRKLYRYIEVHTGSKKSAFDIFNYSHSGIIDNPNMQQYQIEGHTVPVISFAKEISIFWENHQEGFLSVIRYLLNIFQCKIAISNNCNSDLYQPTVSELFDLQVAFKKLTIYFEGSNDENLFWKHISNKFGQVEDLQIISVANPGFRPVFTSWPLRIYIASSVWFTLKSLLECTCTKITLQESRLENKDLDMILKNWKTGGFPNLQYLSIRSKRIKNNATTILGMRLLELDEKAIQTDDGSKKAIMNTANGRIEMSVTLFE</sequence>
<dbReference type="Pfam" id="PF07735">
    <property type="entry name" value="FBA_2"/>
    <property type="match status" value="1"/>
</dbReference>
<gene>
    <name evidence="2" type="ORF">CRE_22027</name>
</gene>
<dbReference type="PANTHER" id="PTHR21503:SF52">
    <property type="entry name" value="F-BOX DOMAIN-CONTAINING PROTEIN"/>
    <property type="match status" value="1"/>
</dbReference>
<accession>E3N3G3</accession>
<feature type="domain" description="Sdz-33 F-box" evidence="1">
    <location>
        <begin position="210"/>
        <end position="263"/>
    </location>
</feature>
<evidence type="ECO:0000313" key="2">
    <source>
        <dbReference type="EMBL" id="EFO85060.1"/>
    </source>
</evidence>
<dbReference type="STRING" id="31234.E3N3G3"/>
<dbReference type="EMBL" id="DS268519">
    <property type="protein sequence ID" value="EFO85060.1"/>
    <property type="molecule type" value="Genomic_DNA"/>
</dbReference>
<keyword evidence="3" id="KW-1185">Reference proteome</keyword>
<evidence type="ECO:0000259" key="1">
    <source>
        <dbReference type="Pfam" id="PF07735"/>
    </source>
</evidence>
<dbReference type="InParanoid" id="E3N3G3"/>
<dbReference type="InterPro" id="IPR012885">
    <property type="entry name" value="F-box_Sdz-33"/>
</dbReference>
<proteinExistence type="predicted"/>
<protein>
    <recommendedName>
        <fullName evidence="1">Sdz-33 F-box domain-containing protein</fullName>
    </recommendedName>
</protein>
<dbReference type="Proteomes" id="UP000008281">
    <property type="component" value="Unassembled WGS sequence"/>
</dbReference>
<dbReference type="PANTHER" id="PTHR21503">
    <property type="entry name" value="F-BOX-CONTAINING HYPOTHETICAL PROTEIN C.ELEGANS"/>
    <property type="match status" value="1"/>
</dbReference>